<dbReference type="SUPFAM" id="SSF53448">
    <property type="entry name" value="Nucleotide-diphospho-sugar transferases"/>
    <property type="match status" value="1"/>
</dbReference>
<dbReference type="PANTHER" id="PTHR43646">
    <property type="entry name" value="GLYCOSYLTRANSFERASE"/>
    <property type="match status" value="1"/>
</dbReference>
<evidence type="ECO:0000256" key="2">
    <source>
        <dbReference type="ARBA" id="ARBA00022475"/>
    </source>
</evidence>
<dbReference type="RefSeq" id="WP_058291120.1">
    <property type="nucleotide sequence ID" value="NZ_CYSD01000040.1"/>
</dbReference>
<keyword evidence="2" id="KW-1003">Cell membrane</keyword>
<evidence type="ECO:0000259" key="6">
    <source>
        <dbReference type="Pfam" id="PF00535"/>
    </source>
</evidence>
<dbReference type="STRING" id="928856.SAMN04488049_11654"/>
<name>A0A0P1GWV5_9RHOB</name>
<comment type="subcellular location">
    <subcellularLocation>
        <location evidence="1">Cell membrane</location>
    </subcellularLocation>
</comment>
<dbReference type="Gene3D" id="3.90.550.10">
    <property type="entry name" value="Spore Coat Polysaccharide Biosynthesis Protein SpsA, Chain A"/>
    <property type="match status" value="1"/>
</dbReference>
<reference evidence="7 8" key="1">
    <citation type="submission" date="2015-09" db="EMBL/GenBank/DDBJ databases">
        <authorList>
            <consortium name="Swine Surveillance"/>
        </authorList>
    </citation>
    <scope>NUCLEOTIDE SEQUENCE [LARGE SCALE GENOMIC DNA]</scope>
    <source>
        <strain evidence="7 8">CECT 7557</strain>
    </source>
</reference>
<keyword evidence="3" id="KW-0328">Glycosyltransferase</keyword>
<dbReference type="InterPro" id="IPR029044">
    <property type="entry name" value="Nucleotide-diphossugar_trans"/>
</dbReference>
<dbReference type="AlphaFoldDB" id="A0A0P1GWV5"/>
<keyword evidence="8" id="KW-1185">Reference proteome</keyword>
<dbReference type="Pfam" id="PF00535">
    <property type="entry name" value="Glycos_transf_2"/>
    <property type="match status" value="1"/>
</dbReference>
<feature type="domain" description="Glycosyltransferase 2-like" evidence="6">
    <location>
        <begin position="8"/>
        <end position="151"/>
    </location>
</feature>
<evidence type="ECO:0000256" key="5">
    <source>
        <dbReference type="ARBA" id="ARBA00023136"/>
    </source>
</evidence>
<evidence type="ECO:0000313" key="7">
    <source>
        <dbReference type="EMBL" id="CUH80854.1"/>
    </source>
</evidence>
<evidence type="ECO:0000256" key="3">
    <source>
        <dbReference type="ARBA" id="ARBA00022676"/>
    </source>
</evidence>
<dbReference type="GO" id="GO:0016757">
    <property type="term" value="F:glycosyltransferase activity"/>
    <property type="evidence" value="ECO:0007669"/>
    <property type="project" value="UniProtKB-KW"/>
</dbReference>
<sequence length="283" mass="30838">MTPSPVLSVIIPANNESGYIGPCLAAVAAQQLGALPPHSCEVIVAANACSDTTVAETEAERAALEAAGWALHVLDLETPGKLNALNTAEARAAGRILIYLDADVIIEPEMIAALVGALDTDAPRYASGHLRVAPARSWVTRQFARTWQELPFMKTNVQGAGLFAVNEQGRKRWDAFPDIIADDAYVRLMFAPDERIKVEATYIWPMVEGFSALAKVRRRQDAGVRQLEAEFPQIMQNESKPPMGLSDHLSLLLRLRLSYVVYVGVMLAVKFGGRSATAWTRGR</sequence>
<keyword evidence="4" id="KW-0808">Transferase</keyword>
<evidence type="ECO:0000256" key="4">
    <source>
        <dbReference type="ARBA" id="ARBA00022679"/>
    </source>
</evidence>
<dbReference type="GO" id="GO:0005886">
    <property type="term" value="C:plasma membrane"/>
    <property type="evidence" value="ECO:0007669"/>
    <property type="project" value="UniProtKB-SubCell"/>
</dbReference>
<dbReference type="OrthoDB" id="9797391at2"/>
<keyword evidence="5" id="KW-0472">Membrane</keyword>
<protein>
    <submittedName>
        <fullName evidence="7">Putative glucosyl-3-phosphoglycerate synthase</fullName>
    </submittedName>
</protein>
<evidence type="ECO:0000256" key="1">
    <source>
        <dbReference type="ARBA" id="ARBA00004236"/>
    </source>
</evidence>
<dbReference type="InterPro" id="IPR001173">
    <property type="entry name" value="Glyco_trans_2-like"/>
</dbReference>
<gene>
    <name evidence="7" type="ORF">TRM7557_03106</name>
</gene>
<organism evidence="7 8">
    <name type="scientific">Tritonibacter multivorans</name>
    <dbReference type="NCBI Taxonomy" id="928856"/>
    <lineage>
        <taxon>Bacteria</taxon>
        <taxon>Pseudomonadati</taxon>
        <taxon>Pseudomonadota</taxon>
        <taxon>Alphaproteobacteria</taxon>
        <taxon>Rhodobacterales</taxon>
        <taxon>Paracoccaceae</taxon>
        <taxon>Tritonibacter</taxon>
    </lineage>
</organism>
<dbReference type="Proteomes" id="UP000052022">
    <property type="component" value="Unassembled WGS sequence"/>
</dbReference>
<evidence type="ECO:0000313" key="8">
    <source>
        <dbReference type="Proteomes" id="UP000052022"/>
    </source>
</evidence>
<proteinExistence type="predicted"/>
<dbReference type="EMBL" id="CYSD01000040">
    <property type="protein sequence ID" value="CUH80854.1"/>
    <property type="molecule type" value="Genomic_DNA"/>
</dbReference>
<accession>A0A0P1GWV5</accession>
<dbReference type="PANTHER" id="PTHR43646:SF2">
    <property type="entry name" value="GLYCOSYLTRANSFERASE 2-LIKE DOMAIN-CONTAINING PROTEIN"/>
    <property type="match status" value="1"/>
</dbReference>